<keyword evidence="2" id="KW-0413">Isomerase</keyword>
<evidence type="ECO:0000313" key="3">
    <source>
        <dbReference type="Proteomes" id="UP000295525"/>
    </source>
</evidence>
<dbReference type="PANTHER" id="PTHR13887">
    <property type="entry name" value="GLUTATHIONE S-TRANSFERASE KAPPA"/>
    <property type="match status" value="1"/>
</dbReference>
<accession>A0A4R3M037</accession>
<dbReference type="InterPro" id="IPR001853">
    <property type="entry name" value="DSBA-like_thioredoxin_dom"/>
</dbReference>
<gene>
    <name evidence="2" type="ORF">EDC26_11217</name>
</gene>
<feature type="domain" description="DSBA-like thioredoxin" evidence="1">
    <location>
        <begin position="7"/>
        <end position="208"/>
    </location>
</feature>
<dbReference type="EMBL" id="SMAJ01000012">
    <property type="protein sequence ID" value="TCT04425.1"/>
    <property type="molecule type" value="Genomic_DNA"/>
</dbReference>
<dbReference type="GO" id="GO:0016491">
    <property type="term" value="F:oxidoreductase activity"/>
    <property type="evidence" value="ECO:0007669"/>
    <property type="project" value="InterPro"/>
</dbReference>
<sequence length="219" mass="23968">MATQLKIDFVSDVSCPWCAVGLSSLEGALGRLDGQVGAELHFQPFELNPQMPPAGQDIVEHLSAKYGSTPEQIARNAEAIRVRGAEVGFTFGMGKRNRIYNTFDAHRLLHWAGLEGCQAALKHALFQAYFTDGEDPSAHDVLVRLAVKVGLDAARAQAILASDTYAKEVREREDFYREHGIDSVPAIIINDRHLIQGGQPTEVFEKALRQIAAEQGGSQ</sequence>
<evidence type="ECO:0000313" key="2">
    <source>
        <dbReference type="EMBL" id="TCT04425.1"/>
    </source>
</evidence>
<dbReference type="AlphaFoldDB" id="A0A4R3M037"/>
<proteinExistence type="predicted"/>
<dbReference type="PANTHER" id="PTHR13887:SF41">
    <property type="entry name" value="THIOREDOXIN SUPERFAMILY PROTEIN"/>
    <property type="match status" value="1"/>
</dbReference>
<comment type="caution">
    <text evidence="2">The sequence shown here is derived from an EMBL/GenBank/DDBJ whole genome shotgun (WGS) entry which is preliminary data.</text>
</comment>
<dbReference type="Gene3D" id="3.40.30.10">
    <property type="entry name" value="Glutaredoxin"/>
    <property type="match status" value="1"/>
</dbReference>
<reference evidence="2 3" key="1">
    <citation type="submission" date="2019-03" db="EMBL/GenBank/DDBJ databases">
        <title>Genomic Encyclopedia of Type Strains, Phase IV (KMG-IV): sequencing the most valuable type-strain genomes for metagenomic binning, comparative biology and taxonomic classification.</title>
        <authorList>
            <person name="Goeker M."/>
        </authorList>
    </citation>
    <scope>NUCLEOTIDE SEQUENCE [LARGE SCALE GENOMIC DNA]</scope>
    <source>
        <strain evidence="2 3">DSM 24591</strain>
    </source>
</reference>
<dbReference type="Proteomes" id="UP000295525">
    <property type="component" value="Unassembled WGS sequence"/>
</dbReference>
<dbReference type="GO" id="GO:0016853">
    <property type="term" value="F:isomerase activity"/>
    <property type="evidence" value="ECO:0007669"/>
    <property type="project" value="UniProtKB-KW"/>
</dbReference>
<protein>
    <submittedName>
        <fullName evidence="2">Putative DsbA family dithiol-disulfide isomerase</fullName>
    </submittedName>
</protein>
<keyword evidence="3" id="KW-1185">Reference proteome</keyword>
<dbReference type="CDD" id="cd03024">
    <property type="entry name" value="DsbA_FrnE"/>
    <property type="match status" value="1"/>
</dbReference>
<name>A0A4R3M037_9BURK</name>
<organism evidence="2 3">
    <name type="scientific">Paralcaligenes ureilyticus</name>
    <dbReference type="NCBI Taxonomy" id="627131"/>
    <lineage>
        <taxon>Bacteria</taxon>
        <taxon>Pseudomonadati</taxon>
        <taxon>Pseudomonadota</taxon>
        <taxon>Betaproteobacteria</taxon>
        <taxon>Burkholderiales</taxon>
        <taxon>Alcaligenaceae</taxon>
        <taxon>Paralcaligenes</taxon>
    </lineage>
</organism>
<dbReference type="OrthoDB" id="9799122at2"/>
<dbReference type="RefSeq" id="WP_132583776.1">
    <property type="nucleotide sequence ID" value="NZ_SMAJ01000012.1"/>
</dbReference>
<evidence type="ECO:0000259" key="1">
    <source>
        <dbReference type="Pfam" id="PF01323"/>
    </source>
</evidence>
<dbReference type="InterPro" id="IPR036249">
    <property type="entry name" value="Thioredoxin-like_sf"/>
</dbReference>
<dbReference type="Pfam" id="PF01323">
    <property type="entry name" value="DSBA"/>
    <property type="match status" value="1"/>
</dbReference>
<dbReference type="SUPFAM" id="SSF52833">
    <property type="entry name" value="Thioredoxin-like"/>
    <property type="match status" value="1"/>
</dbReference>